<dbReference type="HOGENOM" id="CLU_1921191_0_0_1"/>
<dbReference type="Proteomes" id="UP000000759">
    <property type="component" value="Chromosome 10"/>
</dbReference>
<reference evidence="1 2" key="1">
    <citation type="journal article" date="2008" name="Nature">
        <title>The Phaeodactylum genome reveals the evolutionary history of diatom genomes.</title>
        <authorList>
            <person name="Bowler C."/>
            <person name="Allen A.E."/>
            <person name="Badger J.H."/>
            <person name="Grimwood J."/>
            <person name="Jabbari K."/>
            <person name="Kuo A."/>
            <person name="Maheswari U."/>
            <person name="Martens C."/>
            <person name="Maumus F."/>
            <person name="Otillar R.P."/>
            <person name="Rayko E."/>
            <person name="Salamov A."/>
            <person name="Vandepoele K."/>
            <person name="Beszteri B."/>
            <person name="Gruber A."/>
            <person name="Heijde M."/>
            <person name="Katinka M."/>
            <person name="Mock T."/>
            <person name="Valentin K."/>
            <person name="Verret F."/>
            <person name="Berges J.A."/>
            <person name="Brownlee C."/>
            <person name="Cadoret J.P."/>
            <person name="Chiovitti A."/>
            <person name="Choi C.J."/>
            <person name="Coesel S."/>
            <person name="De Martino A."/>
            <person name="Detter J.C."/>
            <person name="Durkin C."/>
            <person name="Falciatore A."/>
            <person name="Fournet J."/>
            <person name="Haruta M."/>
            <person name="Huysman M.J."/>
            <person name="Jenkins B.D."/>
            <person name="Jiroutova K."/>
            <person name="Jorgensen R.E."/>
            <person name="Joubert Y."/>
            <person name="Kaplan A."/>
            <person name="Kroger N."/>
            <person name="Kroth P.G."/>
            <person name="La Roche J."/>
            <person name="Lindquist E."/>
            <person name="Lommer M."/>
            <person name="Martin-Jezequel V."/>
            <person name="Lopez P.J."/>
            <person name="Lucas S."/>
            <person name="Mangogna M."/>
            <person name="McGinnis K."/>
            <person name="Medlin L.K."/>
            <person name="Montsant A."/>
            <person name="Oudot-Le Secq M.P."/>
            <person name="Napoli C."/>
            <person name="Obornik M."/>
            <person name="Parker M.S."/>
            <person name="Petit J.L."/>
            <person name="Porcel B.M."/>
            <person name="Poulsen N."/>
            <person name="Robison M."/>
            <person name="Rychlewski L."/>
            <person name="Rynearson T.A."/>
            <person name="Schmutz J."/>
            <person name="Shapiro H."/>
            <person name="Siaut M."/>
            <person name="Stanley M."/>
            <person name="Sussman M.R."/>
            <person name="Taylor A.R."/>
            <person name="Vardi A."/>
            <person name="von Dassow P."/>
            <person name="Vyverman W."/>
            <person name="Willis A."/>
            <person name="Wyrwicz L.S."/>
            <person name="Rokhsar D.S."/>
            <person name="Weissenbach J."/>
            <person name="Armbrust E.V."/>
            <person name="Green B.R."/>
            <person name="Van de Peer Y."/>
            <person name="Grigoriev I.V."/>
        </authorList>
    </citation>
    <scope>NUCLEOTIDE SEQUENCE [LARGE SCALE GENOMIC DNA]</scope>
    <source>
        <strain evidence="1 2">CCAP 1055/1</strain>
    </source>
</reference>
<evidence type="ECO:0000313" key="2">
    <source>
        <dbReference type="Proteomes" id="UP000000759"/>
    </source>
</evidence>
<accession>B7G1K2</accession>
<reference evidence="2" key="2">
    <citation type="submission" date="2008-08" db="EMBL/GenBank/DDBJ databases">
        <authorList>
            <consortium name="Diatom Consortium"/>
            <person name="Grigoriev I."/>
            <person name="Grimwood J."/>
            <person name="Kuo A."/>
            <person name="Otillar R.P."/>
            <person name="Salamov A."/>
            <person name="Detter J.C."/>
            <person name="Lindquist E."/>
            <person name="Shapiro H."/>
            <person name="Lucas S."/>
            <person name="Glavina del Rio T."/>
            <person name="Pitluck S."/>
            <person name="Rokhsar D."/>
            <person name="Bowler C."/>
        </authorList>
    </citation>
    <scope>GENOME REANNOTATION</scope>
    <source>
        <strain evidence="2">CCAP 1055/1</strain>
    </source>
</reference>
<gene>
    <name evidence="1" type="ORF">PHATRDRAFT_36514</name>
</gene>
<proteinExistence type="predicted"/>
<dbReference type="PaxDb" id="2850-Phatr36514"/>
<name>B7G1K2_PHATC</name>
<dbReference type="RefSeq" id="XP_002180874.1">
    <property type="nucleotide sequence ID" value="XM_002180838.1"/>
</dbReference>
<dbReference type="GeneID" id="7201684"/>
<dbReference type="AlphaFoldDB" id="B7G1K2"/>
<evidence type="ECO:0000313" key="1">
    <source>
        <dbReference type="EMBL" id="EEC47526.1"/>
    </source>
</evidence>
<dbReference type="EMBL" id="CM000613">
    <property type="protein sequence ID" value="EEC47526.1"/>
    <property type="molecule type" value="Genomic_DNA"/>
</dbReference>
<dbReference type="InParanoid" id="B7G1K2"/>
<sequence>MSDDTARPSLTVANWLVYLGECYWEKQQWNQMMNAMKTILYEHSEVSVWNELVISKPKNLEDVTQAVFYIDGSDHYHRARAEAHHLGKPLLTLRLGDMDEDLVFTCDTESNPHKDLQRGVRGRLLGPNFEHV</sequence>
<protein>
    <submittedName>
        <fullName evidence="1">Uncharacterized protein</fullName>
    </submittedName>
</protein>
<dbReference type="KEGG" id="pti:PHATRDRAFT_36514"/>
<keyword evidence="2" id="KW-1185">Reference proteome</keyword>
<organism evidence="1 2">
    <name type="scientific">Phaeodactylum tricornutum (strain CCAP 1055/1)</name>
    <dbReference type="NCBI Taxonomy" id="556484"/>
    <lineage>
        <taxon>Eukaryota</taxon>
        <taxon>Sar</taxon>
        <taxon>Stramenopiles</taxon>
        <taxon>Ochrophyta</taxon>
        <taxon>Bacillariophyta</taxon>
        <taxon>Bacillariophyceae</taxon>
        <taxon>Bacillariophycidae</taxon>
        <taxon>Naviculales</taxon>
        <taxon>Phaeodactylaceae</taxon>
        <taxon>Phaeodactylum</taxon>
    </lineage>
</organism>